<dbReference type="Proteomes" id="UP001500839">
    <property type="component" value="Unassembled WGS sequence"/>
</dbReference>
<organism evidence="2 3">
    <name type="scientific">Tomitella cavernea</name>
    <dbReference type="NCBI Taxonomy" id="1387982"/>
    <lineage>
        <taxon>Bacteria</taxon>
        <taxon>Bacillati</taxon>
        <taxon>Actinomycetota</taxon>
        <taxon>Actinomycetes</taxon>
        <taxon>Mycobacteriales</taxon>
        <taxon>Tomitella</taxon>
    </lineage>
</organism>
<evidence type="ECO:0000256" key="1">
    <source>
        <dbReference type="SAM" id="MobiDB-lite"/>
    </source>
</evidence>
<feature type="region of interest" description="Disordered" evidence="1">
    <location>
        <begin position="1"/>
        <end position="29"/>
    </location>
</feature>
<protein>
    <submittedName>
        <fullName evidence="2">Uncharacterized protein</fullName>
    </submittedName>
</protein>
<comment type="caution">
    <text evidence="2">The sequence shown here is derived from an EMBL/GenBank/DDBJ whole genome shotgun (WGS) entry which is preliminary data.</text>
</comment>
<accession>A0ABP9CTC1</accession>
<dbReference type="InterPro" id="IPR008972">
    <property type="entry name" value="Cupredoxin"/>
</dbReference>
<dbReference type="Gene3D" id="2.60.40.420">
    <property type="entry name" value="Cupredoxins - blue copper proteins"/>
    <property type="match status" value="1"/>
</dbReference>
<evidence type="ECO:0000313" key="3">
    <source>
        <dbReference type="Proteomes" id="UP001500839"/>
    </source>
</evidence>
<proteinExistence type="predicted"/>
<evidence type="ECO:0000313" key="2">
    <source>
        <dbReference type="EMBL" id="GAA4817635.1"/>
    </source>
</evidence>
<sequence>MLSVRWGMREPGRKTQALQHGRVQRRRHPGRRAALASCSLLAAAGLLVACSSDAAGGASGAAAATATGTAGEGGAGAADAVSADSLPRFEIDADATTAGGAMSYTLPSTEAPAGTVMVTLKNNDTMMPHQAQLLKLHSGVTVPQFTAALASPAGVGAVMPLADFAGGPNAVMPGDESSVVVHLDPGATYMVICQIPGPGGKPHYALGMIAHFTTGATAQSDGWPKTDATVKMTDFKFSEPSSIDWNKPITVVNEGDQPHELAVLAPADGKTMDDVRAALSAPEGASPGPSPYKTYGGVAAAAPDVQQQTTLKLDAGDYLLVCFVVDPSTGKPHYMLGMEQPITVG</sequence>
<keyword evidence="3" id="KW-1185">Reference proteome</keyword>
<dbReference type="EMBL" id="BAABKQ010000001">
    <property type="protein sequence ID" value="GAA4817635.1"/>
    <property type="molecule type" value="Genomic_DNA"/>
</dbReference>
<gene>
    <name evidence="2" type="ORF">GCM10023353_25520</name>
</gene>
<name>A0ABP9CTC1_9ACTN</name>
<dbReference type="SUPFAM" id="SSF49503">
    <property type="entry name" value="Cupredoxins"/>
    <property type="match status" value="1"/>
</dbReference>
<reference evidence="3" key="1">
    <citation type="journal article" date="2019" name="Int. J. Syst. Evol. Microbiol.">
        <title>The Global Catalogue of Microorganisms (GCM) 10K type strain sequencing project: providing services to taxonomists for standard genome sequencing and annotation.</title>
        <authorList>
            <consortium name="The Broad Institute Genomics Platform"/>
            <consortium name="The Broad Institute Genome Sequencing Center for Infectious Disease"/>
            <person name="Wu L."/>
            <person name="Ma J."/>
        </authorList>
    </citation>
    <scope>NUCLEOTIDE SEQUENCE [LARGE SCALE GENOMIC DNA]</scope>
    <source>
        <strain evidence="3">JCM 18542</strain>
    </source>
</reference>